<comment type="cofactor">
    <cofactor evidence="12">
        <name>FAD</name>
        <dbReference type="ChEBI" id="CHEBI:57692"/>
    </cofactor>
    <text evidence="12">Binds 1 FAD per subunit.</text>
</comment>
<evidence type="ECO:0000256" key="14">
    <source>
        <dbReference type="RuleBase" id="RU004182"/>
    </source>
</evidence>
<reference evidence="16 17" key="1">
    <citation type="submission" date="2017-06" db="EMBL/GenBank/DDBJ databases">
        <title>Complete genome sequence of Shewanella marisflavi EP1 associated with anaerobic 2,4-dinitrotoluene reduction and salt tolerance.</title>
        <authorList>
            <person name="Huang J."/>
        </authorList>
    </citation>
    <scope>NUCLEOTIDE SEQUENCE [LARGE SCALE GENOMIC DNA]</scope>
    <source>
        <strain evidence="16 17">EP1</strain>
    </source>
</reference>
<comment type="catalytic activity">
    <reaction evidence="9">
        <text>cyclobutadipyrimidine (in DNA) = 2 pyrimidine residues (in DNA).</text>
        <dbReference type="EC" id="4.1.99.3"/>
    </reaction>
</comment>
<dbReference type="Pfam" id="PF03441">
    <property type="entry name" value="FAD_binding_7"/>
    <property type="match status" value="1"/>
</dbReference>
<dbReference type="GO" id="GO:0003677">
    <property type="term" value="F:DNA binding"/>
    <property type="evidence" value="ECO:0007669"/>
    <property type="project" value="TreeGrafter"/>
</dbReference>
<dbReference type="Proteomes" id="UP000198233">
    <property type="component" value="Chromosome"/>
</dbReference>
<dbReference type="SUPFAM" id="SSF52425">
    <property type="entry name" value="Cryptochrome/photolyase, N-terminal domain"/>
    <property type="match status" value="1"/>
</dbReference>
<dbReference type="PANTHER" id="PTHR11455">
    <property type="entry name" value="CRYPTOCHROME"/>
    <property type="match status" value="1"/>
</dbReference>
<evidence type="ECO:0000256" key="8">
    <source>
        <dbReference type="ARBA" id="ARBA00031671"/>
    </source>
</evidence>
<dbReference type="InterPro" id="IPR036155">
    <property type="entry name" value="Crypto/Photolyase_N_sf"/>
</dbReference>
<evidence type="ECO:0000313" key="17">
    <source>
        <dbReference type="Proteomes" id="UP000198233"/>
    </source>
</evidence>
<dbReference type="EC" id="4.1.99.3" evidence="3"/>
<dbReference type="GO" id="GO:0003904">
    <property type="term" value="F:deoxyribodipyrimidine photo-lyase activity"/>
    <property type="evidence" value="ECO:0007669"/>
    <property type="project" value="UniProtKB-EC"/>
</dbReference>
<proteinExistence type="inferred from homology"/>
<feature type="binding site" evidence="12">
    <location>
        <position position="221"/>
    </location>
    <ligand>
        <name>FAD</name>
        <dbReference type="ChEBI" id="CHEBI:57692"/>
    </ligand>
</feature>
<keyword evidence="7 14" id="KW-0157">Chromophore</keyword>
<accession>A0AAC9U0F0</accession>
<comment type="cofactor">
    <cofactor evidence="1">
        <name>(6R)-5,10-methylene-5,6,7,8-tetrahydrofolate</name>
        <dbReference type="ChEBI" id="CHEBI:15636"/>
    </cofactor>
</comment>
<evidence type="ECO:0000256" key="2">
    <source>
        <dbReference type="ARBA" id="ARBA00005862"/>
    </source>
</evidence>
<evidence type="ECO:0000256" key="9">
    <source>
        <dbReference type="ARBA" id="ARBA00033999"/>
    </source>
</evidence>
<evidence type="ECO:0000313" key="16">
    <source>
        <dbReference type="EMBL" id="ASJ97243.1"/>
    </source>
</evidence>
<dbReference type="EMBL" id="CP022272">
    <property type="protein sequence ID" value="ASJ97243.1"/>
    <property type="molecule type" value="Genomic_DNA"/>
</dbReference>
<feature type="site" description="Electron transfer via tryptophanyl radical" evidence="13">
    <location>
        <position position="307"/>
    </location>
</feature>
<gene>
    <name evidence="16" type="ORF">CFF01_11960</name>
</gene>
<dbReference type="PANTHER" id="PTHR11455:SF9">
    <property type="entry name" value="CRYPTOCHROME CIRCADIAN CLOCK 5 ISOFORM X1"/>
    <property type="match status" value="1"/>
</dbReference>
<dbReference type="InterPro" id="IPR002081">
    <property type="entry name" value="Cryptochrome/DNA_photolyase_1"/>
</dbReference>
<sequence length="468" mass="53966">MSALLWLRRDFRVHDNPALTEALRLGVKQALFIATPGQWQHHDMAPIKVDLIRRHLALMASQLKEYGIALQVLSAADYTQQVNLLTDFCQRQGIRLLLANSEPELDEVIRDKQLLDTGLDLRLWQNDTILPPGSVRNQQGEMFKVFTPFKKAWLKLVASSGIECLPTPAKPSPPVLQTTADLTLESIEFDYPKVDSSRWPDSAQVMENLLPSFWEDKLLDYAERRDFPAIKGTSGLSPYLAIGAISPRWLALQLVQRHPEVIYDMQHGAFSWLNELIWRDFYKHLLFHFPGLIKGNSFQPKYQSLPWPNNQAHFQAWCEGRTGYPIVDAAMKQLRHTGWMHNRLRMIVASFLTKHLLVDWHWGERFFMQHLIDGDFSANNGGWQWAASTGCDAQPYFRIFNPITQSQKFDPQGQFIRKYLPELNDVPDKQIHFPHEYLESQGKIGSYPAPIVDHKAARLRALAFYKVE</sequence>
<feature type="binding site" evidence="12">
    <location>
        <begin position="275"/>
        <end position="282"/>
    </location>
    <ligand>
        <name>FAD</name>
        <dbReference type="ChEBI" id="CHEBI:57692"/>
    </ligand>
</feature>
<dbReference type="RefSeq" id="WP_088904935.1">
    <property type="nucleotide sequence ID" value="NZ_CP022272.1"/>
</dbReference>
<dbReference type="InterPro" id="IPR014729">
    <property type="entry name" value="Rossmann-like_a/b/a_fold"/>
</dbReference>
<evidence type="ECO:0000256" key="12">
    <source>
        <dbReference type="PIRSR" id="PIRSR602081-1"/>
    </source>
</evidence>
<comment type="function">
    <text evidence="10">Involved in repair of UV radiation-induced DNA damage. Catalyzes the light-dependent monomerization (300-600 nm) of cyclobutyl pyrimidine dimers (in cis-syn configuration), which are formed between adjacent bases on the same DNA strand upon exposure to ultraviolet radiation.</text>
</comment>
<evidence type="ECO:0000256" key="11">
    <source>
        <dbReference type="ARBA" id="ARBA00083107"/>
    </source>
</evidence>
<evidence type="ECO:0000259" key="15">
    <source>
        <dbReference type="PROSITE" id="PS51645"/>
    </source>
</evidence>
<dbReference type="PROSITE" id="PS51645">
    <property type="entry name" value="PHR_CRY_ALPHA_BETA"/>
    <property type="match status" value="1"/>
</dbReference>
<evidence type="ECO:0000256" key="5">
    <source>
        <dbReference type="ARBA" id="ARBA00022630"/>
    </source>
</evidence>
<feature type="binding site" evidence="12">
    <location>
        <begin position="233"/>
        <end position="237"/>
    </location>
    <ligand>
        <name>FAD</name>
        <dbReference type="ChEBI" id="CHEBI:57692"/>
    </ligand>
</feature>
<dbReference type="InterPro" id="IPR006050">
    <property type="entry name" value="DNA_photolyase_N"/>
</dbReference>
<dbReference type="FunFam" id="1.10.579.10:FF:000003">
    <property type="entry name" value="Deoxyribodipyrimidine photo-lyase"/>
    <property type="match status" value="1"/>
</dbReference>
<comment type="similarity">
    <text evidence="2">Belongs to the DNA photolyase class-1 family.</text>
</comment>
<dbReference type="SUPFAM" id="SSF48173">
    <property type="entry name" value="Cryptochrome/photolyase FAD-binding domain"/>
    <property type="match status" value="1"/>
</dbReference>
<dbReference type="Pfam" id="PF00875">
    <property type="entry name" value="DNA_photolyase"/>
    <property type="match status" value="1"/>
</dbReference>
<dbReference type="GO" id="GO:0009416">
    <property type="term" value="P:response to light stimulus"/>
    <property type="evidence" value="ECO:0007669"/>
    <property type="project" value="TreeGrafter"/>
</dbReference>
<feature type="site" description="Electron transfer via tryptophanyl radical" evidence="13">
    <location>
        <position position="360"/>
    </location>
</feature>
<dbReference type="GO" id="GO:0071949">
    <property type="term" value="F:FAD binding"/>
    <property type="evidence" value="ECO:0007669"/>
    <property type="project" value="TreeGrafter"/>
</dbReference>
<dbReference type="Gene3D" id="3.40.50.620">
    <property type="entry name" value="HUPs"/>
    <property type="match status" value="1"/>
</dbReference>
<feature type="site" description="Electron transfer via tryptophanyl radical" evidence="13">
    <location>
        <position position="383"/>
    </location>
</feature>
<protein>
    <recommendedName>
        <fullName evidence="4">Deoxyribodipyrimidine photo-lyase</fullName>
        <ecNumber evidence="3">4.1.99.3</ecNumber>
    </recommendedName>
    <alternativeName>
        <fullName evidence="8">DNA photolyase</fullName>
    </alternativeName>
    <alternativeName>
        <fullName evidence="11">Photoreactivating enzyme</fullName>
    </alternativeName>
</protein>
<evidence type="ECO:0000256" key="4">
    <source>
        <dbReference type="ARBA" id="ARBA00014046"/>
    </source>
</evidence>
<dbReference type="KEGG" id="smav:CFF01_11960"/>
<dbReference type="Gene3D" id="1.25.40.80">
    <property type="match status" value="1"/>
</dbReference>
<feature type="domain" description="Photolyase/cryptochrome alpha/beta" evidence="15">
    <location>
        <begin position="1"/>
        <end position="129"/>
    </location>
</feature>
<dbReference type="Gene3D" id="1.10.579.10">
    <property type="entry name" value="DNA Cyclobutane Dipyrimidine Photolyase, subunit A, domain 3"/>
    <property type="match status" value="1"/>
</dbReference>
<feature type="binding site" evidence="12">
    <location>
        <begin position="373"/>
        <end position="375"/>
    </location>
    <ligand>
        <name>FAD</name>
        <dbReference type="ChEBI" id="CHEBI:57692"/>
    </ligand>
</feature>
<dbReference type="PRINTS" id="PR00147">
    <property type="entry name" value="DNAPHOTLYASE"/>
</dbReference>
<evidence type="ECO:0000256" key="10">
    <source>
        <dbReference type="ARBA" id="ARBA00059220"/>
    </source>
</evidence>
<evidence type="ECO:0000256" key="3">
    <source>
        <dbReference type="ARBA" id="ARBA00013149"/>
    </source>
</evidence>
<dbReference type="AlphaFoldDB" id="A0AAC9U0F0"/>
<dbReference type="NCBIfam" id="NF007955">
    <property type="entry name" value="PRK10674.1"/>
    <property type="match status" value="1"/>
</dbReference>
<keyword evidence="5 12" id="KW-0285">Flavoprotein</keyword>
<evidence type="ECO:0000256" key="6">
    <source>
        <dbReference type="ARBA" id="ARBA00022827"/>
    </source>
</evidence>
<evidence type="ECO:0000256" key="7">
    <source>
        <dbReference type="ARBA" id="ARBA00022991"/>
    </source>
</evidence>
<keyword evidence="6 12" id="KW-0274">FAD</keyword>
<dbReference type="InterPro" id="IPR005101">
    <property type="entry name" value="Cryptochr/Photolyase_FAD-bd"/>
</dbReference>
<comment type="similarity">
    <text evidence="14">Belongs to the DNA photolyase family.</text>
</comment>
<organism evidence="16 17">
    <name type="scientific">Shewanella marisflavi</name>
    <dbReference type="NCBI Taxonomy" id="260364"/>
    <lineage>
        <taxon>Bacteria</taxon>
        <taxon>Pseudomonadati</taxon>
        <taxon>Pseudomonadota</taxon>
        <taxon>Gammaproteobacteria</taxon>
        <taxon>Alteromonadales</taxon>
        <taxon>Shewanellaceae</taxon>
        <taxon>Shewanella</taxon>
    </lineage>
</organism>
<dbReference type="GO" id="GO:0000719">
    <property type="term" value="P:photoreactive repair"/>
    <property type="evidence" value="ECO:0007669"/>
    <property type="project" value="UniProtKB-ARBA"/>
</dbReference>
<dbReference type="InterPro" id="IPR036134">
    <property type="entry name" value="Crypto/Photolyase_FAD-like_sf"/>
</dbReference>
<evidence type="ECO:0000256" key="13">
    <source>
        <dbReference type="PIRSR" id="PIRSR602081-2"/>
    </source>
</evidence>
<feature type="binding site" evidence="12">
    <location>
        <position position="272"/>
    </location>
    <ligand>
        <name>FAD</name>
        <dbReference type="ChEBI" id="CHEBI:57692"/>
    </ligand>
</feature>
<evidence type="ECO:0000256" key="1">
    <source>
        <dbReference type="ARBA" id="ARBA00001932"/>
    </source>
</evidence>
<name>A0AAC9U0F0_9GAMM</name>